<keyword evidence="1" id="KW-0812">Transmembrane</keyword>
<protein>
    <submittedName>
        <fullName evidence="2">Uncharacterized protein</fullName>
    </submittedName>
</protein>
<feature type="transmembrane region" description="Helical" evidence="1">
    <location>
        <begin position="332"/>
        <end position="353"/>
    </location>
</feature>
<sequence length="360" mass="41645">MIRFIVSAVLYSLLIVFLVLVWNTVSFVLEALWGNLGNIIYVSGYAILFLGYLFLMRLQINKQQKIFLFLCIWLGFPSVRSKVTNSGFFIRCDTRLINSTDHHRKLEIAPYGVSVLNLIFQKYSSCDSNEVYRFANPLLIGKSLIFQMHFIVFVLISIGMSLDWRHKMNDKIIVTNILLAKLNNRVRIFYLFCGIFLIGWMLVVSLFFCLGIESLLEYQFALFLFLLNAVIWIGLIYAQKRMHVILLLMGLVGSCPTISTFNVSGTIEFSNCYTDSERTYKETNPYRLLYVTTFTGSIVDLIYEIQKGCSSEHRKFLDLNFTNSAETITERLIHVLSILISAYCLYLISSYWLQKYPKAV</sequence>
<name>A0ABT7CQL2_9BACT</name>
<evidence type="ECO:0000313" key="3">
    <source>
        <dbReference type="Proteomes" id="UP001228581"/>
    </source>
</evidence>
<feature type="transmembrane region" description="Helical" evidence="1">
    <location>
        <begin position="220"/>
        <end position="238"/>
    </location>
</feature>
<organism evidence="2 3">
    <name type="scientific">Xanthocytophaga flava</name>
    <dbReference type="NCBI Taxonomy" id="3048013"/>
    <lineage>
        <taxon>Bacteria</taxon>
        <taxon>Pseudomonadati</taxon>
        <taxon>Bacteroidota</taxon>
        <taxon>Cytophagia</taxon>
        <taxon>Cytophagales</taxon>
        <taxon>Rhodocytophagaceae</taxon>
        <taxon>Xanthocytophaga</taxon>
    </lineage>
</organism>
<evidence type="ECO:0000313" key="2">
    <source>
        <dbReference type="EMBL" id="MDJ1496034.1"/>
    </source>
</evidence>
<feature type="transmembrane region" description="Helical" evidence="1">
    <location>
        <begin position="245"/>
        <end position="267"/>
    </location>
</feature>
<feature type="transmembrane region" description="Helical" evidence="1">
    <location>
        <begin position="144"/>
        <end position="162"/>
    </location>
</feature>
<reference evidence="2 3" key="1">
    <citation type="submission" date="2023-05" db="EMBL/GenBank/DDBJ databases">
        <authorList>
            <person name="Zhang X."/>
        </authorList>
    </citation>
    <scope>NUCLEOTIDE SEQUENCE [LARGE SCALE GENOMIC DNA]</scope>
    <source>
        <strain evidence="2 3">DM2B3-1</strain>
    </source>
</reference>
<keyword evidence="1" id="KW-1133">Transmembrane helix</keyword>
<dbReference type="RefSeq" id="WP_314000542.1">
    <property type="nucleotide sequence ID" value="NZ_JASJOR010000018.1"/>
</dbReference>
<accession>A0ABT7CQL2</accession>
<dbReference type="EMBL" id="JASJOT010000019">
    <property type="protein sequence ID" value="MDJ1496034.1"/>
    <property type="molecule type" value="Genomic_DNA"/>
</dbReference>
<keyword evidence="1" id="KW-0472">Membrane</keyword>
<evidence type="ECO:0000256" key="1">
    <source>
        <dbReference type="SAM" id="Phobius"/>
    </source>
</evidence>
<gene>
    <name evidence="2" type="ORF">QNI19_24070</name>
</gene>
<keyword evidence="3" id="KW-1185">Reference proteome</keyword>
<comment type="caution">
    <text evidence="2">The sequence shown here is derived from an EMBL/GenBank/DDBJ whole genome shotgun (WGS) entry which is preliminary data.</text>
</comment>
<proteinExistence type="predicted"/>
<feature type="transmembrane region" description="Helical" evidence="1">
    <location>
        <begin position="188"/>
        <end position="208"/>
    </location>
</feature>
<dbReference type="Proteomes" id="UP001228581">
    <property type="component" value="Unassembled WGS sequence"/>
</dbReference>
<feature type="transmembrane region" description="Helical" evidence="1">
    <location>
        <begin position="66"/>
        <end position="83"/>
    </location>
</feature>
<feature type="transmembrane region" description="Helical" evidence="1">
    <location>
        <begin position="5"/>
        <end position="25"/>
    </location>
</feature>
<feature type="transmembrane region" description="Helical" evidence="1">
    <location>
        <begin position="31"/>
        <end position="54"/>
    </location>
</feature>